<evidence type="ECO:0000259" key="1">
    <source>
        <dbReference type="Pfam" id="PF01243"/>
    </source>
</evidence>
<dbReference type="OrthoDB" id="7061375at2"/>
<dbReference type="Pfam" id="PF01243">
    <property type="entry name" value="PNPOx_N"/>
    <property type="match status" value="1"/>
</dbReference>
<feature type="domain" description="Pyridoxamine 5'-phosphate oxidase N-terminal" evidence="1">
    <location>
        <begin position="2"/>
        <end position="105"/>
    </location>
</feature>
<name>A0A1G5S1K4_9FIRM</name>
<dbReference type="InterPro" id="IPR011576">
    <property type="entry name" value="Pyridox_Oxase_N"/>
</dbReference>
<reference evidence="2 3" key="1">
    <citation type="submission" date="2016-10" db="EMBL/GenBank/DDBJ databases">
        <authorList>
            <person name="de Groot N.N."/>
        </authorList>
    </citation>
    <scope>NUCLEOTIDE SEQUENCE [LARGE SCALE GENOMIC DNA]</scope>
    <source>
        <strain evidence="2 3">DSM 2784</strain>
    </source>
</reference>
<dbReference type="RefSeq" id="WP_092590946.1">
    <property type="nucleotide sequence ID" value="NZ_FMWL01000009.1"/>
</dbReference>
<accession>A0A1G5S1K4</accession>
<dbReference type="SUPFAM" id="SSF50475">
    <property type="entry name" value="FMN-binding split barrel"/>
    <property type="match status" value="1"/>
</dbReference>
<organism evidence="2 3">
    <name type="scientific">Acidaminobacter hydrogenoformans DSM 2784</name>
    <dbReference type="NCBI Taxonomy" id="1120920"/>
    <lineage>
        <taxon>Bacteria</taxon>
        <taxon>Bacillati</taxon>
        <taxon>Bacillota</taxon>
        <taxon>Clostridia</taxon>
        <taxon>Peptostreptococcales</taxon>
        <taxon>Acidaminobacteraceae</taxon>
        <taxon>Acidaminobacter</taxon>
    </lineage>
</organism>
<protein>
    <submittedName>
        <fullName evidence="2">Pyridoxamine 5'-phosphate oxidase</fullName>
    </submittedName>
</protein>
<dbReference type="AlphaFoldDB" id="A0A1G5S1K4"/>
<dbReference type="Proteomes" id="UP000199208">
    <property type="component" value="Unassembled WGS sequence"/>
</dbReference>
<evidence type="ECO:0000313" key="3">
    <source>
        <dbReference type="Proteomes" id="UP000199208"/>
    </source>
</evidence>
<evidence type="ECO:0000313" key="2">
    <source>
        <dbReference type="EMBL" id="SCZ79800.1"/>
    </source>
</evidence>
<sequence length="144" mass="16319">MHDMVEAMLRSNTLCVLCTESKAMPHCSLMTYLLGEDGKTLYLTTSTNSRKYRNLKENENVSLLIDSRQILEPGSVEPVCSVTFEGVYFEIGDGHRTEEIRMQFQAQHPELEQILSSESCRIIGVRLHAYLLLNGPVQELQGKI</sequence>
<dbReference type="STRING" id="1120920.SAMN03080599_01935"/>
<dbReference type="EMBL" id="FMWL01000009">
    <property type="protein sequence ID" value="SCZ79800.1"/>
    <property type="molecule type" value="Genomic_DNA"/>
</dbReference>
<dbReference type="InterPro" id="IPR012349">
    <property type="entry name" value="Split_barrel_FMN-bd"/>
</dbReference>
<keyword evidence="3" id="KW-1185">Reference proteome</keyword>
<gene>
    <name evidence="2" type="ORF">SAMN03080599_01935</name>
</gene>
<proteinExistence type="predicted"/>
<dbReference type="Gene3D" id="2.30.110.10">
    <property type="entry name" value="Electron Transport, Fmn-binding Protein, Chain A"/>
    <property type="match status" value="1"/>
</dbReference>